<keyword evidence="5" id="KW-1185">Reference proteome</keyword>
<gene>
    <name evidence="3" type="ORF">HINF_LOCUS4558</name>
    <name evidence="4" type="ORF">HINF_LOCUS60801</name>
</gene>
<dbReference type="EMBL" id="CAXDID020000359">
    <property type="protein sequence ID" value="CAL6082009.1"/>
    <property type="molecule type" value="Genomic_DNA"/>
</dbReference>
<dbReference type="AlphaFoldDB" id="A0AA86NCP9"/>
<reference evidence="3" key="1">
    <citation type="submission" date="2023-06" db="EMBL/GenBank/DDBJ databases">
        <authorList>
            <person name="Kurt Z."/>
        </authorList>
    </citation>
    <scope>NUCLEOTIDE SEQUENCE</scope>
</reference>
<keyword evidence="2" id="KW-0732">Signal</keyword>
<evidence type="ECO:0000313" key="5">
    <source>
        <dbReference type="Proteomes" id="UP001642409"/>
    </source>
</evidence>
<comment type="caution">
    <text evidence="3">The sequence shown here is derived from an EMBL/GenBank/DDBJ whole genome shotgun (WGS) entry which is preliminary data.</text>
</comment>
<evidence type="ECO:0000256" key="2">
    <source>
        <dbReference type="SAM" id="SignalP"/>
    </source>
</evidence>
<dbReference type="Proteomes" id="UP001642409">
    <property type="component" value="Unassembled WGS sequence"/>
</dbReference>
<feature type="chain" id="PRO_5041639270" evidence="2">
    <location>
        <begin position="19"/>
        <end position="539"/>
    </location>
</feature>
<sequence length="539" mass="60794">MQLLFLFTLLASSFDSDGREIFTCYTYKTVAEYRPNIKQLQILLDSSNNSACSIFPAGVNINVTIGSVDFATIVPAPNFPPYSYTITNFGYSNTSVLVIEGFSLPDDGTGTGDEISIDYLLIEVYSYAEITRIEILEMQTIISSLSECFYAAMPVTLTQNYLTIQMNATGLCRIQISSLDSLHITIDGNAYSFDMTNLPLQDLATNYAHNKLFTMKLTPPGVTPLAFTTLKPNWDATGYLITKSGGIETRIDLQFSSVKYTSIPDFYNNPFMALNDGQFAFTTMPIVAKIYQLVAVLAQTGRSYNNMIFRFQVNTNGQSRTFDYRTGKYNMYITKFLFFCSDMPSNEQEDCMKFYQMVQVSYDVMVTASGMFYLNDTLIGAQHDTISYKRQQWERTFFITEDNKICLFLESSNPKFIFNPAIPTTFNISISKKINATAHGVNGTFVFNTNYNNSDKVCFQNSTLQDLVETDYIATLVVTHGTNTFYNLFWGTKDGDTKKNMFTAYIILGIGCFAAVVYSLSGFVRFQKQLKAMKKKKTV</sequence>
<reference evidence="4 5" key="2">
    <citation type="submission" date="2024-07" db="EMBL/GenBank/DDBJ databases">
        <authorList>
            <person name="Akdeniz Z."/>
        </authorList>
    </citation>
    <scope>NUCLEOTIDE SEQUENCE [LARGE SCALE GENOMIC DNA]</scope>
</reference>
<keyword evidence="1" id="KW-0812">Transmembrane</keyword>
<organism evidence="3">
    <name type="scientific">Hexamita inflata</name>
    <dbReference type="NCBI Taxonomy" id="28002"/>
    <lineage>
        <taxon>Eukaryota</taxon>
        <taxon>Metamonada</taxon>
        <taxon>Diplomonadida</taxon>
        <taxon>Hexamitidae</taxon>
        <taxon>Hexamitinae</taxon>
        <taxon>Hexamita</taxon>
    </lineage>
</organism>
<evidence type="ECO:0000313" key="3">
    <source>
        <dbReference type="EMBL" id="CAI9916913.1"/>
    </source>
</evidence>
<proteinExistence type="predicted"/>
<accession>A0AA86NCP9</accession>
<dbReference type="EMBL" id="CATOUU010000116">
    <property type="protein sequence ID" value="CAI9916913.1"/>
    <property type="molecule type" value="Genomic_DNA"/>
</dbReference>
<name>A0AA86NCP9_9EUKA</name>
<evidence type="ECO:0000256" key="1">
    <source>
        <dbReference type="SAM" id="Phobius"/>
    </source>
</evidence>
<feature type="signal peptide" evidence="2">
    <location>
        <begin position="1"/>
        <end position="18"/>
    </location>
</feature>
<evidence type="ECO:0000313" key="4">
    <source>
        <dbReference type="EMBL" id="CAL6082009.1"/>
    </source>
</evidence>
<protein>
    <submittedName>
        <fullName evidence="3">Uncharacterized protein</fullName>
    </submittedName>
</protein>
<feature type="transmembrane region" description="Helical" evidence="1">
    <location>
        <begin position="502"/>
        <end position="526"/>
    </location>
</feature>
<keyword evidence="1" id="KW-1133">Transmembrane helix</keyword>
<keyword evidence="1" id="KW-0472">Membrane</keyword>